<keyword evidence="3" id="KW-1185">Reference proteome</keyword>
<evidence type="ECO:0000313" key="3">
    <source>
        <dbReference type="Proteomes" id="UP000281564"/>
    </source>
</evidence>
<reference evidence="2 3" key="1">
    <citation type="submission" date="2018-06" db="EMBL/GenBank/DDBJ databases">
        <title>Halonotius sp. F13-13 a new haloarchaeeon isolated from a solar saltern from Isla Cristina, Huelva, Spain.</title>
        <authorList>
            <person name="Duran-Viseras A."/>
            <person name="Sanchez-Porro C."/>
            <person name="Ventosa A."/>
        </authorList>
    </citation>
    <scope>NUCLEOTIDE SEQUENCE [LARGE SCALE GENOMIC DNA]</scope>
    <source>
        <strain evidence="2 3">CECT 7525</strain>
    </source>
</reference>
<accession>A0A3A6Q100</accession>
<dbReference type="Pfam" id="PF19101">
    <property type="entry name" value="DUF5788"/>
    <property type="match status" value="1"/>
</dbReference>
<comment type="caution">
    <text evidence="2">The sequence shown here is derived from an EMBL/GenBank/DDBJ whole genome shotgun (WGS) entry which is preliminary data.</text>
</comment>
<gene>
    <name evidence="2" type="ORF">DP106_06810</name>
</gene>
<dbReference type="OrthoDB" id="137027at2157"/>
<name>A0A3A6Q100_9EURY</name>
<dbReference type="EMBL" id="QMDW01000007">
    <property type="protein sequence ID" value="RJX50175.1"/>
    <property type="molecule type" value="Genomic_DNA"/>
</dbReference>
<dbReference type="InterPro" id="IPR043900">
    <property type="entry name" value="DUF5788"/>
</dbReference>
<feature type="compositionally biased region" description="Basic residues" evidence="1">
    <location>
        <begin position="183"/>
        <end position="192"/>
    </location>
</feature>
<dbReference type="RefSeq" id="WP_120084259.1">
    <property type="nucleotide sequence ID" value="NZ_QMDW01000007.1"/>
</dbReference>
<sequence>MDDPPDGEPIDEATRAALLERVNRQSATIGAKTPETITTEGTEIDLHEFLIETRNLPEIPPGTKDLVSTAKRRLKTKRTERIERLKTEEPLSEATAEALAEEIIGLSRARNALDGVYRPDYGEEAHNMTIDDYKRWLGFVESIQWSQTTAAGRCCRPGGRRICTFLGSRRTHHINEFRRLRLRGPRLGRRPRNPPTARHRDQTVL</sequence>
<evidence type="ECO:0000256" key="1">
    <source>
        <dbReference type="SAM" id="MobiDB-lite"/>
    </source>
</evidence>
<dbReference type="AlphaFoldDB" id="A0A3A6Q100"/>
<feature type="region of interest" description="Disordered" evidence="1">
    <location>
        <begin position="183"/>
        <end position="205"/>
    </location>
</feature>
<protein>
    <submittedName>
        <fullName evidence="2">Uncharacterized protein</fullName>
    </submittedName>
</protein>
<dbReference type="Proteomes" id="UP000281564">
    <property type="component" value="Unassembled WGS sequence"/>
</dbReference>
<organism evidence="2 3">
    <name type="scientific">Halonotius pteroides</name>
    <dbReference type="NCBI Taxonomy" id="268735"/>
    <lineage>
        <taxon>Archaea</taxon>
        <taxon>Methanobacteriati</taxon>
        <taxon>Methanobacteriota</taxon>
        <taxon>Stenosarchaea group</taxon>
        <taxon>Halobacteria</taxon>
        <taxon>Halobacteriales</taxon>
        <taxon>Haloferacaceae</taxon>
        <taxon>Halonotius</taxon>
    </lineage>
</organism>
<proteinExistence type="predicted"/>
<evidence type="ECO:0000313" key="2">
    <source>
        <dbReference type="EMBL" id="RJX50175.1"/>
    </source>
</evidence>